<evidence type="ECO:0000313" key="2">
    <source>
        <dbReference type="Proteomes" id="UP001244787"/>
    </source>
</evidence>
<sequence length="455" mass="50089">MKNILLHFILFGNEKVPGISHNRSSIFKKSNEIFTLNNISSYRATTLFLMLMANLGSLAQNGEVVNEGIFQIEPSTIVSALDDFTNEQTGALTNDGNLILKADFSNYGTTGFSASSEGYTRFEGNLVQELAGSAPINLNHVLFANTVSGISFHLNNDVNIYGLADFNSGIVDNTNYIGRLIFHENADHTNTSNFSYVEGSVYKIGKSNFTFPIGKEGHYRWASIADIPGAATFNATYFLENSNNLHPHILKPDGIQNIDDAEYWILTKDIPHDEEVLISLSWDEETTPPSIYAAAASNGITIVRWDEASNMWIDEGGVANMDTKSVTTAIKSDGIYTLARINQAQTLPCNVMVYNAVTPNGDNVNDYFRIDVGNDDCAKSLNVMIFNRWGVKVFESNNYGLGGDLFDGYSAGRLTLNDGKQLPSGTYYYILDYQYESGSGVDQHRKAGFLNLSGN</sequence>
<comment type="caution">
    <text evidence="1">The sequence shown here is derived from an EMBL/GenBank/DDBJ whole genome shotgun (WGS) entry which is preliminary data.</text>
</comment>
<dbReference type="RefSeq" id="WP_290255172.1">
    <property type="nucleotide sequence ID" value="NZ_JAUGQQ010000009.1"/>
</dbReference>
<name>A0ABT8DJ86_9FLAO</name>
<dbReference type="Proteomes" id="UP001244787">
    <property type="component" value="Unassembled WGS sequence"/>
</dbReference>
<protein>
    <submittedName>
        <fullName evidence="1">Gliding motility-associated C-terminal domain-containing protein</fullName>
    </submittedName>
</protein>
<dbReference type="Pfam" id="PF13585">
    <property type="entry name" value="CHU_C"/>
    <property type="match status" value="1"/>
</dbReference>
<evidence type="ECO:0000313" key="1">
    <source>
        <dbReference type="EMBL" id="MDN3725083.1"/>
    </source>
</evidence>
<reference evidence="1 2" key="1">
    <citation type="submission" date="2023-06" db="EMBL/GenBank/DDBJ databases">
        <authorList>
            <person name="Ye Y.-Q."/>
            <person name="Du Z.-J."/>
        </authorList>
    </citation>
    <scope>NUCLEOTIDE SEQUENCE [LARGE SCALE GENOMIC DNA]</scope>
    <source>
        <strain evidence="1 2">SDUM287046</strain>
    </source>
</reference>
<proteinExistence type="predicted"/>
<dbReference type="EMBL" id="JAUGQQ010000009">
    <property type="protein sequence ID" value="MDN3725083.1"/>
    <property type="molecule type" value="Genomic_DNA"/>
</dbReference>
<organism evidence="1 2">
    <name type="scientific">Aequorivita aurantiaca</name>
    <dbReference type="NCBI Taxonomy" id="3053356"/>
    <lineage>
        <taxon>Bacteria</taxon>
        <taxon>Pseudomonadati</taxon>
        <taxon>Bacteroidota</taxon>
        <taxon>Flavobacteriia</taxon>
        <taxon>Flavobacteriales</taxon>
        <taxon>Flavobacteriaceae</taxon>
        <taxon>Aequorivita</taxon>
    </lineage>
</organism>
<keyword evidence="2" id="KW-1185">Reference proteome</keyword>
<gene>
    <name evidence="1" type="ORF">QRD02_11870</name>
</gene>
<accession>A0ABT8DJ86</accession>